<comment type="caution">
    <text evidence="5">The sequence shown here is derived from an EMBL/GenBank/DDBJ whole genome shotgun (WGS) entry which is preliminary data.</text>
</comment>
<comment type="similarity">
    <text evidence="1">Belongs to the CdaR family.</text>
</comment>
<evidence type="ECO:0000259" key="3">
    <source>
        <dbReference type="Pfam" id="PF14361"/>
    </source>
</evidence>
<dbReference type="Pfam" id="PF13556">
    <property type="entry name" value="HTH_30"/>
    <property type="match status" value="1"/>
</dbReference>
<proteinExistence type="inferred from homology"/>
<dbReference type="AlphaFoldDB" id="A0A8T4ISH1"/>
<evidence type="ECO:0000313" key="5">
    <source>
        <dbReference type="EMBL" id="MBR7674705.1"/>
    </source>
</evidence>
<keyword evidence="6" id="KW-1185">Reference proteome</keyword>
<dbReference type="PANTHER" id="PTHR33744">
    <property type="entry name" value="CARBOHYDRATE DIACID REGULATOR"/>
    <property type="match status" value="1"/>
</dbReference>
<feature type="domain" description="CdaR GGDEF-like" evidence="4">
    <location>
        <begin position="128"/>
        <end position="250"/>
    </location>
</feature>
<feature type="domain" description="PucR C-terminal helix-turn-helix" evidence="2">
    <location>
        <begin position="300"/>
        <end position="355"/>
    </location>
</feature>
<dbReference type="EMBL" id="JAGSMN010000371">
    <property type="protein sequence ID" value="MBR7674705.1"/>
    <property type="molecule type" value="Genomic_DNA"/>
</dbReference>
<dbReference type="InterPro" id="IPR042070">
    <property type="entry name" value="PucR_C-HTH_sf"/>
</dbReference>
<evidence type="ECO:0000256" key="1">
    <source>
        <dbReference type="ARBA" id="ARBA00006754"/>
    </source>
</evidence>
<accession>A0A8T4ISH1</accession>
<gene>
    <name evidence="5" type="ORF">KDA82_17100</name>
</gene>
<evidence type="ECO:0000259" key="4">
    <source>
        <dbReference type="Pfam" id="PF17853"/>
    </source>
</evidence>
<dbReference type="InterPro" id="IPR041522">
    <property type="entry name" value="CdaR_GGDEF"/>
</dbReference>
<evidence type="ECO:0000313" key="6">
    <source>
        <dbReference type="Proteomes" id="UP000675554"/>
    </source>
</evidence>
<name>A0A8T4ISH1_9ACTN</name>
<dbReference type="Proteomes" id="UP000675554">
    <property type="component" value="Unassembled WGS sequence"/>
</dbReference>
<dbReference type="PANTHER" id="PTHR33744:SF1">
    <property type="entry name" value="DNA-BINDING TRANSCRIPTIONAL ACTIVATOR ADER"/>
    <property type="match status" value="1"/>
</dbReference>
<dbReference type="InterPro" id="IPR025736">
    <property type="entry name" value="PucR_C-HTH_dom"/>
</dbReference>
<sequence length="369" mass="39824">MKRSDAIPSTFLGDYPRLLAEVSETGRLPRRDELDAFRELGERAAEAGHGLRELIGLYLGRTRTLWSTLPGVARAAGAAERGRTGDAVLAAVEAAIAALGEGHERAQRLAVRQEEGERREFIDDLLYGRSDLGRLAERAQRFGLRLAHAHTVAVAAGVEKYDDVHPTVCRIERELLGRFGPRDVLLSTKEGRLVCIAASGDRDVLDCFVALAEDPGPHYAGARRVAVGREHPGAGGVVRSYEEALGALDLADQLRLPEGRLNASELLVFPVLLRDRAAMADLVRTVLGPLTGARGGAGPLLDTLAAYAAAGYVNAEAARRLGVSVRTFSYRLERIRGLTGYNPGDALHRFTLETAAMGARLLGWPENEL</sequence>
<dbReference type="Gene3D" id="1.10.10.2840">
    <property type="entry name" value="PucR C-terminal helix-turn-helix domain"/>
    <property type="match status" value="1"/>
</dbReference>
<organism evidence="5 6">
    <name type="scientific">Streptomyces daliensis</name>
    <dbReference type="NCBI Taxonomy" id="299421"/>
    <lineage>
        <taxon>Bacteria</taxon>
        <taxon>Bacillati</taxon>
        <taxon>Actinomycetota</taxon>
        <taxon>Actinomycetes</taxon>
        <taxon>Kitasatosporales</taxon>
        <taxon>Streptomycetaceae</taxon>
        <taxon>Streptomyces</taxon>
    </lineage>
</organism>
<evidence type="ECO:0000259" key="2">
    <source>
        <dbReference type="Pfam" id="PF13556"/>
    </source>
</evidence>
<dbReference type="InterPro" id="IPR051448">
    <property type="entry name" value="CdaR-like_regulators"/>
</dbReference>
<protein>
    <submittedName>
        <fullName evidence="5">Helix-turn-helix domain-containing protein</fullName>
    </submittedName>
</protein>
<reference evidence="5" key="1">
    <citation type="submission" date="2021-04" db="EMBL/GenBank/DDBJ databases">
        <title>Sequencing of actinobacteria type strains.</title>
        <authorList>
            <person name="Nguyen G.-S."/>
            <person name="Wentzel A."/>
        </authorList>
    </citation>
    <scope>NUCLEOTIDE SEQUENCE</scope>
    <source>
        <strain evidence="5">DSM 42095</strain>
    </source>
</reference>
<dbReference type="Pfam" id="PF17853">
    <property type="entry name" value="GGDEF_2"/>
    <property type="match status" value="1"/>
</dbReference>
<feature type="domain" description="RsbT co-antagonist protein RsbRD N-terminal" evidence="3">
    <location>
        <begin position="19"/>
        <end position="118"/>
    </location>
</feature>
<dbReference type="Pfam" id="PF14361">
    <property type="entry name" value="RsbRD_N"/>
    <property type="match status" value="1"/>
</dbReference>
<dbReference type="InterPro" id="IPR025751">
    <property type="entry name" value="RsbRD_N_dom"/>
</dbReference>